<evidence type="ECO:0000313" key="5">
    <source>
        <dbReference type="Proteomes" id="UP000619486"/>
    </source>
</evidence>
<dbReference type="SUPFAM" id="SSF53335">
    <property type="entry name" value="S-adenosyl-L-methionine-dependent methyltransferases"/>
    <property type="match status" value="1"/>
</dbReference>
<reference evidence="4" key="1">
    <citation type="journal article" date="2014" name="Int. J. Syst. Evol. Microbiol.">
        <title>Complete genome sequence of Corynebacterium casei LMG S-19264T (=DSM 44701T), isolated from a smear-ripened cheese.</title>
        <authorList>
            <consortium name="US DOE Joint Genome Institute (JGI-PGF)"/>
            <person name="Walter F."/>
            <person name="Albersmeier A."/>
            <person name="Kalinowski J."/>
            <person name="Ruckert C."/>
        </authorList>
    </citation>
    <scope>NUCLEOTIDE SEQUENCE</scope>
    <source>
        <strain evidence="4">JCM 3172</strain>
    </source>
</reference>
<name>A0A918LMJ2_9ACTN</name>
<feature type="domain" description="Methyltransferase" evidence="3">
    <location>
        <begin position="68"/>
        <end position="158"/>
    </location>
</feature>
<dbReference type="InterPro" id="IPR041698">
    <property type="entry name" value="Methyltransf_25"/>
</dbReference>
<dbReference type="GO" id="GO:0008168">
    <property type="term" value="F:methyltransferase activity"/>
    <property type="evidence" value="ECO:0007669"/>
    <property type="project" value="UniProtKB-KW"/>
</dbReference>
<gene>
    <name evidence="4" type="ORF">GCM10014713_10150</name>
</gene>
<accession>A0A918LMJ2</accession>
<evidence type="ECO:0000259" key="3">
    <source>
        <dbReference type="Pfam" id="PF13649"/>
    </source>
</evidence>
<dbReference type="CDD" id="cd02440">
    <property type="entry name" value="AdoMet_MTases"/>
    <property type="match status" value="1"/>
</dbReference>
<evidence type="ECO:0000256" key="2">
    <source>
        <dbReference type="ARBA" id="ARBA00022679"/>
    </source>
</evidence>
<keyword evidence="5" id="KW-1185">Reference proteome</keyword>
<dbReference type="GO" id="GO:0032259">
    <property type="term" value="P:methylation"/>
    <property type="evidence" value="ECO:0007669"/>
    <property type="project" value="UniProtKB-KW"/>
</dbReference>
<dbReference type="PANTHER" id="PTHR43861:SF1">
    <property type="entry name" value="TRANS-ACONITATE 2-METHYLTRANSFERASE"/>
    <property type="match status" value="1"/>
</dbReference>
<keyword evidence="2" id="KW-0808">Transferase</keyword>
<keyword evidence="1" id="KW-0489">Methyltransferase</keyword>
<comment type="caution">
    <text evidence="4">The sequence shown here is derived from an EMBL/GenBank/DDBJ whole genome shotgun (WGS) entry which is preliminary data.</text>
</comment>
<dbReference type="RefSeq" id="WP_019890110.1">
    <property type="nucleotide sequence ID" value="NZ_BMQQ01000002.1"/>
</dbReference>
<protein>
    <recommendedName>
        <fullName evidence="3">Methyltransferase domain-containing protein</fullName>
    </recommendedName>
</protein>
<dbReference type="GO" id="GO:0017000">
    <property type="term" value="P:antibiotic biosynthetic process"/>
    <property type="evidence" value="ECO:0007669"/>
    <property type="project" value="UniProtKB-ARBA"/>
</dbReference>
<dbReference type="Pfam" id="PF13649">
    <property type="entry name" value="Methyltransf_25"/>
    <property type="match status" value="1"/>
</dbReference>
<dbReference type="InterPro" id="IPR029063">
    <property type="entry name" value="SAM-dependent_MTases_sf"/>
</dbReference>
<dbReference type="EMBL" id="BMQQ01000002">
    <property type="protein sequence ID" value="GGT19161.1"/>
    <property type="molecule type" value="Genomic_DNA"/>
</dbReference>
<dbReference type="Gene3D" id="2.20.130.10">
    <property type="entry name" value="CAC2371-like domains"/>
    <property type="match status" value="1"/>
</dbReference>
<dbReference type="Proteomes" id="UP000619486">
    <property type="component" value="Unassembled WGS sequence"/>
</dbReference>
<dbReference type="AlphaFoldDB" id="A0A918LMJ2"/>
<dbReference type="PANTHER" id="PTHR43861">
    <property type="entry name" value="TRANS-ACONITATE 2-METHYLTRANSFERASE-RELATED"/>
    <property type="match status" value="1"/>
</dbReference>
<dbReference type="Gene3D" id="3.40.50.150">
    <property type="entry name" value="Vaccinia Virus protein VP39"/>
    <property type="match status" value="1"/>
</dbReference>
<sequence>MNALSTQEAPVPEAATTAEAYSTQQGYGAEHAEIYDAVYRGRGKDYAAEAEDILRLLRGYRSDITSLLDVACGTGTHLAALREIVGHVEGVELSPWMHAIAARRLPGVPVHQDDMRSFSLDRTFDALTCLFSSIGYMTSSDELDRTLSVFRAHLNPGGVVVVEPWWFPGEFLDGYVGGSVVEVDGRTIARVSHTVREGDRTRMNVEYTVGESTTGLRRFSDTHVLTLFTQEQYERAFERAGFTVTYLTGGPSGRGLFVGVAPGAGPAPSAAHAQERS</sequence>
<organism evidence="4 5">
    <name type="scientific">Streptomyces purpureus</name>
    <dbReference type="NCBI Taxonomy" id="1951"/>
    <lineage>
        <taxon>Bacteria</taxon>
        <taxon>Bacillati</taxon>
        <taxon>Actinomycetota</taxon>
        <taxon>Actinomycetes</taxon>
        <taxon>Kitasatosporales</taxon>
        <taxon>Streptomycetaceae</taxon>
        <taxon>Streptomyces</taxon>
    </lineage>
</organism>
<reference evidence="4" key="2">
    <citation type="submission" date="2020-09" db="EMBL/GenBank/DDBJ databases">
        <authorList>
            <person name="Sun Q."/>
            <person name="Ohkuma M."/>
        </authorList>
    </citation>
    <scope>NUCLEOTIDE SEQUENCE</scope>
    <source>
        <strain evidence="4">JCM 3172</strain>
    </source>
</reference>
<evidence type="ECO:0000313" key="4">
    <source>
        <dbReference type="EMBL" id="GGT19161.1"/>
    </source>
</evidence>
<proteinExistence type="predicted"/>
<evidence type="ECO:0000256" key="1">
    <source>
        <dbReference type="ARBA" id="ARBA00022603"/>
    </source>
</evidence>